<dbReference type="InterPro" id="IPR019931">
    <property type="entry name" value="LPXTG_anchor"/>
</dbReference>
<dbReference type="NCBIfam" id="TIGR02331">
    <property type="entry name" value="rib_alpha"/>
    <property type="match status" value="2"/>
</dbReference>
<dbReference type="PATRIC" id="fig|1423772.3.peg.2162"/>
<dbReference type="NCBIfam" id="TIGR01167">
    <property type="entry name" value="LPXTG_anchor"/>
    <property type="match status" value="1"/>
</dbReference>
<evidence type="ECO:0000313" key="7">
    <source>
        <dbReference type="EMBL" id="KRM75944.1"/>
    </source>
</evidence>
<dbReference type="Proteomes" id="UP000051612">
    <property type="component" value="Unassembled WGS sequence"/>
</dbReference>
<dbReference type="Gene3D" id="3.10.20.890">
    <property type="match status" value="1"/>
</dbReference>
<dbReference type="AlphaFoldDB" id="A0A0R2B9I0"/>
<protein>
    <submittedName>
        <fullName evidence="7">Surface protein</fullName>
    </submittedName>
</protein>
<name>A0A0R2B9I0_9LACO</name>
<evidence type="ECO:0000256" key="1">
    <source>
        <dbReference type="ARBA" id="ARBA00022512"/>
    </source>
</evidence>
<gene>
    <name evidence="7" type="ORF">FC48_GL002025</name>
</gene>
<dbReference type="EMBL" id="AYYN01000054">
    <property type="protein sequence ID" value="KRM75944.1"/>
    <property type="molecule type" value="Genomic_DNA"/>
</dbReference>
<feature type="domain" description="Gram-positive cocci surface proteins LPxTG" evidence="6">
    <location>
        <begin position="200"/>
        <end position="239"/>
    </location>
</feature>
<dbReference type="InterPro" id="IPR059115">
    <property type="entry name" value="Rib"/>
</dbReference>
<evidence type="ECO:0000256" key="4">
    <source>
        <dbReference type="ARBA" id="ARBA00023088"/>
    </source>
</evidence>
<evidence type="ECO:0000256" key="3">
    <source>
        <dbReference type="ARBA" id="ARBA00022729"/>
    </source>
</evidence>
<organism evidence="7 8">
    <name type="scientific">Ligilactobacillus murinus DSM 20452 = NBRC 14221</name>
    <dbReference type="NCBI Taxonomy" id="1423772"/>
    <lineage>
        <taxon>Bacteria</taxon>
        <taxon>Bacillati</taxon>
        <taxon>Bacillota</taxon>
        <taxon>Bacilli</taxon>
        <taxon>Lactobacillales</taxon>
        <taxon>Lactobacillaceae</taxon>
        <taxon>Ligilactobacillus</taxon>
    </lineage>
</organism>
<accession>A0A0R2B9I0</accession>
<feature type="region of interest" description="Disordered" evidence="5">
    <location>
        <begin position="1"/>
        <end position="59"/>
    </location>
</feature>
<evidence type="ECO:0000256" key="2">
    <source>
        <dbReference type="ARBA" id="ARBA00022525"/>
    </source>
</evidence>
<dbReference type="InterPro" id="IPR012706">
    <property type="entry name" value="Rib_alpha_Esp_rpt"/>
</dbReference>
<dbReference type="PROSITE" id="PS50847">
    <property type="entry name" value="GRAM_POS_ANCHORING"/>
    <property type="match status" value="1"/>
</dbReference>
<dbReference type="Pfam" id="PF00746">
    <property type="entry name" value="Gram_pos_anchor"/>
    <property type="match status" value="1"/>
</dbReference>
<feature type="region of interest" description="Disordered" evidence="5">
    <location>
        <begin position="163"/>
        <end position="211"/>
    </location>
</feature>
<feature type="compositionally biased region" description="Polar residues" evidence="5">
    <location>
        <begin position="167"/>
        <end position="204"/>
    </location>
</feature>
<evidence type="ECO:0000256" key="5">
    <source>
        <dbReference type="SAM" id="MobiDB-lite"/>
    </source>
</evidence>
<evidence type="ECO:0000313" key="8">
    <source>
        <dbReference type="Proteomes" id="UP000051612"/>
    </source>
</evidence>
<keyword evidence="2" id="KW-0964">Secreted</keyword>
<proteinExistence type="predicted"/>
<keyword evidence="4" id="KW-0572">Peptidoglycan-anchor</keyword>
<dbReference type="Pfam" id="PF08428">
    <property type="entry name" value="Rib"/>
    <property type="match status" value="2"/>
</dbReference>
<reference evidence="7 8" key="1">
    <citation type="journal article" date="2015" name="Genome Announc.">
        <title>Expanding the biotechnology potential of lactobacilli through comparative genomics of 213 strains and associated genera.</title>
        <authorList>
            <person name="Sun Z."/>
            <person name="Harris H.M."/>
            <person name="McCann A."/>
            <person name="Guo C."/>
            <person name="Argimon S."/>
            <person name="Zhang W."/>
            <person name="Yang X."/>
            <person name="Jeffery I.B."/>
            <person name="Cooney J.C."/>
            <person name="Kagawa T.F."/>
            <person name="Liu W."/>
            <person name="Song Y."/>
            <person name="Salvetti E."/>
            <person name="Wrobel A."/>
            <person name="Rasinkangas P."/>
            <person name="Parkhill J."/>
            <person name="Rea M.C."/>
            <person name="O'Sullivan O."/>
            <person name="Ritari J."/>
            <person name="Douillard F.P."/>
            <person name="Paul Ross R."/>
            <person name="Yang R."/>
            <person name="Briner A.E."/>
            <person name="Felis G.E."/>
            <person name="de Vos W.M."/>
            <person name="Barrangou R."/>
            <person name="Klaenhammer T.R."/>
            <person name="Caufield P.W."/>
            <person name="Cui Y."/>
            <person name="Zhang H."/>
            <person name="O'Toole P.W."/>
        </authorList>
    </citation>
    <scope>NUCLEOTIDE SEQUENCE [LARGE SCALE GENOMIC DNA]</scope>
    <source>
        <strain evidence="7 8">DSM 20452</strain>
    </source>
</reference>
<sequence>MKVKVGTDADLYDPAGKDIMTPVGGTPAPGDGIANKGDLPPGTKFEWKMPVDTTTPGEKEGTIIVTYPDGSTDEITVKITVTDNKTDADKNEPITKPIEVIQGQVPDAKDAIANLGDLPAGTKVEWVEMPDTSKVGTFKALVKVTYPDGSVDIVETTITVKAKATAGGQTTSTPSQKTEAPMATPTTNKQTPPSTAKTELPQTGDSDDQKAKALGAALTGLAGLAGLGALKSKKKREEE</sequence>
<comment type="caution">
    <text evidence="7">The sequence shown here is derived from an EMBL/GenBank/DDBJ whole genome shotgun (WGS) entry which is preliminary data.</text>
</comment>
<keyword evidence="1" id="KW-0134">Cell wall</keyword>
<keyword evidence="3" id="KW-0732">Signal</keyword>
<evidence type="ECO:0000259" key="6">
    <source>
        <dbReference type="PROSITE" id="PS50847"/>
    </source>
</evidence>
<dbReference type="Gene3D" id="2.60.40.3600">
    <property type="match status" value="1"/>
</dbReference>